<feature type="compositionally biased region" description="Low complexity" evidence="1">
    <location>
        <begin position="151"/>
        <end position="173"/>
    </location>
</feature>
<keyword evidence="2" id="KW-1133">Transmembrane helix</keyword>
<evidence type="ECO:0000313" key="4">
    <source>
        <dbReference type="Proteomes" id="UP001148614"/>
    </source>
</evidence>
<comment type="caution">
    <text evidence="3">The sequence shown here is derived from an EMBL/GenBank/DDBJ whole genome shotgun (WGS) entry which is preliminary data.</text>
</comment>
<dbReference type="EMBL" id="JANPWZ010000415">
    <property type="protein sequence ID" value="KAJ3577185.1"/>
    <property type="molecule type" value="Genomic_DNA"/>
</dbReference>
<keyword evidence="2" id="KW-0472">Membrane</keyword>
<dbReference type="VEuPathDB" id="FungiDB:F4678DRAFT_410360"/>
<protein>
    <submittedName>
        <fullName evidence="3">Uncharacterized protein</fullName>
    </submittedName>
</protein>
<reference evidence="3" key="1">
    <citation type="submission" date="2022-07" db="EMBL/GenBank/DDBJ databases">
        <title>Genome Sequence of Xylaria arbuscula.</title>
        <authorList>
            <person name="Buettner E."/>
        </authorList>
    </citation>
    <scope>NUCLEOTIDE SEQUENCE</scope>
    <source>
        <strain evidence="3">VT107</strain>
    </source>
</reference>
<dbReference type="Proteomes" id="UP001148614">
    <property type="component" value="Unassembled WGS sequence"/>
</dbReference>
<feature type="region of interest" description="Disordered" evidence="1">
    <location>
        <begin position="148"/>
        <end position="173"/>
    </location>
</feature>
<feature type="region of interest" description="Disordered" evidence="1">
    <location>
        <begin position="257"/>
        <end position="300"/>
    </location>
</feature>
<proteinExistence type="predicted"/>
<evidence type="ECO:0000256" key="1">
    <source>
        <dbReference type="SAM" id="MobiDB-lite"/>
    </source>
</evidence>
<sequence length="466" mass="50850">MLTTLPISTSCLTEIWFSTIGDQANIVLGKPYDSSCWPGTWDLATTVSPALCPEGYRFAYEVTDSAEKGQGETVWACCPSNFVYDIGIWHCVRGQPGQTETYTITDTDSNGNTITTQIISDEGMNINAHSILVAFHSSDIFTQPTSTTQLSAPMTTSSPSTIPFPSNPVSSSSSQILPTAASIGIGVAVGGSTVILFTAIVWLIRRRFRKKQPKPTHEDTAQIPSKPYRSNLPEMHSENKPSELNAVPGTYELETQANETPQATSTPPVAGPNSGGIRANSTKPSAFRTSAPSHKNKGTGLNILDEHADATGMIWAMGSYKGSPTADLEYPVAFLRDMDRVLESRPPRPRFRYVHLGGMFTRQDQEKKLWFLEYPRKIRGLGEAKVLEFGSSHDVRWHAFVVRPGGVATEAMIGSRTLASVLGENWLVRIEELGAFMVHLAIDGEEGAVVENSRVVRKGRELLKTS</sequence>
<keyword evidence="4" id="KW-1185">Reference proteome</keyword>
<keyword evidence="2" id="KW-0812">Transmembrane</keyword>
<organism evidence="3 4">
    <name type="scientific">Xylaria arbuscula</name>
    <dbReference type="NCBI Taxonomy" id="114810"/>
    <lineage>
        <taxon>Eukaryota</taxon>
        <taxon>Fungi</taxon>
        <taxon>Dikarya</taxon>
        <taxon>Ascomycota</taxon>
        <taxon>Pezizomycotina</taxon>
        <taxon>Sordariomycetes</taxon>
        <taxon>Xylariomycetidae</taxon>
        <taxon>Xylariales</taxon>
        <taxon>Xylariaceae</taxon>
        <taxon>Xylaria</taxon>
    </lineage>
</organism>
<name>A0A9W8NHV3_9PEZI</name>
<gene>
    <name evidence="3" type="ORF">NPX13_g3380</name>
</gene>
<feature type="transmembrane region" description="Helical" evidence="2">
    <location>
        <begin position="180"/>
        <end position="204"/>
    </location>
</feature>
<evidence type="ECO:0000313" key="3">
    <source>
        <dbReference type="EMBL" id="KAJ3577185.1"/>
    </source>
</evidence>
<feature type="region of interest" description="Disordered" evidence="1">
    <location>
        <begin position="210"/>
        <end position="245"/>
    </location>
</feature>
<evidence type="ECO:0000256" key="2">
    <source>
        <dbReference type="SAM" id="Phobius"/>
    </source>
</evidence>
<accession>A0A9W8NHV3</accession>
<feature type="compositionally biased region" description="Polar residues" evidence="1">
    <location>
        <begin position="279"/>
        <end position="293"/>
    </location>
</feature>
<dbReference type="AlphaFoldDB" id="A0A9W8NHV3"/>
<dbReference type="VEuPathDB" id="FungiDB:F4678DRAFT_410359"/>
<feature type="compositionally biased region" description="Polar residues" evidence="1">
    <location>
        <begin position="257"/>
        <end position="267"/>
    </location>
</feature>